<evidence type="ECO:0000256" key="13">
    <source>
        <dbReference type="PIRSR" id="PIRSR001174-2"/>
    </source>
</evidence>
<keyword evidence="4 10" id="KW-0547">Nucleotide-binding</keyword>
<dbReference type="HAMAP" id="MF_01973">
    <property type="entry name" value="lon_bact"/>
    <property type="match status" value="1"/>
</dbReference>
<dbReference type="InterPro" id="IPR003959">
    <property type="entry name" value="ATPase_AAA_core"/>
</dbReference>
<evidence type="ECO:0000256" key="2">
    <source>
        <dbReference type="ARBA" id="ARBA00022490"/>
    </source>
</evidence>
<dbReference type="GO" id="GO:0004252">
    <property type="term" value="F:serine-type endopeptidase activity"/>
    <property type="evidence" value="ECO:0007669"/>
    <property type="project" value="UniProtKB-UniRule"/>
</dbReference>
<dbReference type="SUPFAM" id="SSF52540">
    <property type="entry name" value="P-loop containing nucleoside triphosphate hydrolases"/>
    <property type="match status" value="1"/>
</dbReference>
<dbReference type="Gene3D" id="3.30.230.10">
    <property type="match status" value="1"/>
</dbReference>
<dbReference type="Gene3D" id="3.40.50.300">
    <property type="entry name" value="P-loop containing nucleotide triphosphate hydrolases"/>
    <property type="match status" value="1"/>
</dbReference>
<dbReference type="InterPro" id="IPR027543">
    <property type="entry name" value="Lon_bac"/>
</dbReference>
<dbReference type="PROSITE" id="PS01046">
    <property type="entry name" value="LON_SER"/>
    <property type="match status" value="1"/>
</dbReference>
<dbReference type="SUPFAM" id="SSF88697">
    <property type="entry name" value="PUA domain-like"/>
    <property type="match status" value="1"/>
</dbReference>
<evidence type="ECO:0000256" key="6">
    <source>
        <dbReference type="ARBA" id="ARBA00022825"/>
    </source>
</evidence>
<evidence type="ECO:0000256" key="12">
    <source>
        <dbReference type="PIRSR" id="PIRSR001174-1"/>
    </source>
</evidence>
<proteinExistence type="evidence at transcript level"/>
<dbReference type="InterPro" id="IPR003111">
    <property type="entry name" value="Lon_prtase_N"/>
</dbReference>
<evidence type="ECO:0000256" key="15">
    <source>
        <dbReference type="RuleBase" id="RU000591"/>
    </source>
</evidence>
<sequence length="816" mass="90957">MEQGTKTTRQIPIVAIRGSIVFPHTDAVLSFGRKKSIAAINTAFQEDRVIGVFTQKEAKIPDPGVEDLFHIGTIATISQMMSTEGEVHAVVKGQARIKLLNISSHEPYLIGYVEELQEEKDESADTSALANKVKELFKKAINLGKQAEIMTVMKLVSGKVEPPELADQVASLLDLKTKKKQELLENPSLKGRLEKVLHYLAHEVNVLELERTISSKTQKRFEDQMRKAMLREKKRTIEEELGEGEEGDLSSEELSEYKDKIKKAGMPKDVREKADKELKRLSQLSPHNPEGGYIRNYLDWLTDMPWSKESPNNVSIKHARDVLDNDHYGLKKAKERILEFLAVMKVKNEKVKAKPKKKDGSDEDKFMLSQPTILCFMGPPGVGKTSIGKSIAKALGREFVRISLGGIRDEAEIRGHRRTYVGALPGRIIQGIKNAGTRNPVFMLDEIDKLGVDFRGDPSSALLEALDPEQNREFSDHYLEVPFDLSQVMFICTGNVLENIPYALRDRMEIISFPGYTQDEKSHIANKFLWPKQLILHGLDGKEIKISEKATNEVINRYTREAGVRNLERNLASVCRKLATLVAEKKKYSKVISQGDILKYLGPQKFSSQIAEKKDEVGMATGLAVTAAGGEILFIEVALMPGKGKLTLTGQLGDVMKESARAAFTWAKAHWLELGLRENFGRKIDVHIHVPEGAVPKDGPSAGVAMTTALVSALTGVPTKRDVGMTGEVTLRGRVLEIGGVKEKVIAGHRAGLKMIILPKDNKKDMEDVPENVQKDIKFVFAGRVEEVLKLALKKWPTIVFKAKLQHTRPTYLTTS</sequence>
<dbReference type="Pfam" id="PF02190">
    <property type="entry name" value="LON_substr_bdg"/>
    <property type="match status" value="1"/>
</dbReference>
<evidence type="ECO:0000256" key="11">
    <source>
        <dbReference type="PIRNR" id="PIRNR001174"/>
    </source>
</evidence>
<dbReference type="GO" id="GO:0005524">
    <property type="term" value="F:ATP binding"/>
    <property type="evidence" value="ECO:0007669"/>
    <property type="project" value="UniProtKB-UniRule"/>
</dbReference>
<dbReference type="FunFam" id="3.40.50.300:FF:000021">
    <property type="entry name" value="Lon protease homolog"/>
    <property type="match status" value="1"/>
</dbReference>
<evidence type="ECO:0000256" key="10">
    <source>
        <dbReference type="HAMAP-Rule" id="MF_01973"/>
    </source>
</evidence>
<dbReference type="InterPro" id="IPR004815">
    <property type="entry name" value="Lon_bac/euk-typ"/>
</dbReference>
<evidence type="ECO:0000256" key="4">
    <source>
        <dbReference type="ARBA" id="ARBA00022741"/>
    </source>
</evidence>
<keyword evidence="2 10" id="KW-0963">Cytoplasm</keyword>
<gene>
    <name evidence="10" type="primary">lon</name>
    <name evidence="18" type="ORF">A3D01_06190</name>
</gene>
<evidence type="ECO:0000259" key="17">
    <source>
        <dbReference type="PROSITE" id="PS51787"/>
    </source>
</evidence>
<evidence type="ECO:0000313" key="18">
    <source>
        <dbReference type="EMBL" id="OGM34926.1"/>
    </source>
</evidence>
<dbReference type="GO" id="GO:0004176">
    <property type="term" value="F:ATP-dependent peptidase activity"/>
    <property type="evidence" value="ECO:0007669"/>
    <property type="project" value="UniProtKB-UniRule"/>
</dbReference>
<dbReference type="GO" id="GO:0034605">
    <property type="term" value="P:cellular response to heat"/>
    <property type="evidence" value="ECO:0007669"/>
    <property type="project" value="UniProtKB-UniRule"/>
</dbReference>
<dbReference type="Gene3D" id="1.20.58.1480">
    <property type="match status" value="1"/>
</dbReference>
<dbReference type="Proteomes" id="UP000177169">
    <property type="component" value="Unassembled WGS sequence"/>
</dbReference>
<comment type="function">
    <text evidence="10">ATP-dependent serine protease that mediates the selective degradation of mutant and abnormal proteins as well as certain short-lived regulatory proteins. Required for cellular homeostasis and for survival from DNA damage and developmental changes induced by stress. Degrades polypeptides processively to yield small peptide fragments that are 5 to 10 amino acids long. Binds to DNA in a double-stranded, site-specific manner.</text>
</comment>
<keyword evidence="5 10" id="KW-0378">Hydrolase</keyword>
<dbReference type="GO" id="GO:0016887">
    <property type="term" value="F:ATP hydrolysis activity"/>
    <property type="evidence" value="ECO:0007669"/>
    <property type="project" value="UniProtKB-UniRule"/>
</dbReference>
<dbReference type="Pfam" id="PF05362">
    <property type="entry name" value="Lon_C"/>
    <property type="match status" value="1"/>
</dbReference>
<dbReference type="AlphaFoldDB" id="A0A1F7Z5N6"/>
<dbReference type="PROSITE" id="PS51787">
    <property type="entry name" value="LON_N"/>
    <property type="match status" value="1"/>
</dbReference>
<comment type="catalytic activity">
    <reaction evidence="9 10 11 14">
        <text>Hydrolysis of proteins in presence of ATP.</text>
        <dbReference type="EC" id="3.4.21.53"/>
    </reaction>
</comment>
<dbReference type="InterPro" id="IPR014721">
    <property type="entry name" value="Ribsml_uS5_D2-typ_fold_subgr"/>
</dbReference>
<evidence type="ECO:0000256" key="7">
    <source>
        <dbReference type="ARBA" id="ARBA00022840"/>
    </source>
</evidence>
<dbReference type="EMBL" id="MGGR01000001">
    <property type="protein sequence ID" value="OGM34926.1"/>
    <property type="molecule type" value="Genomic_DNA"/>
</dbReference>
<dbReference type="InterPro" id="IPR003593">
    <property type="entry name" value="AAA+_ATPase"/>
</dbReference>
<organism evidence="18 19">
    <name type="scientific">Candidatus Woesebacteria bacterium RIFCSPHIGHO2_02_FULL_39_13</name>
    <dbReference type="NCBI Taxonomy" id="1802505"/>
    <lineage>
        <taxon>Bacteria</taxon>
        <taxon>Candidatus Woeseibacteriota</taxon>
    </lineage>
</organism>
<dbReference type="Pfam" id="PF00004">
    <property type="entry name" value="AAA"/>
    <property type="match status" value="1"/>
</dbReference>
<dbReference type="FunFam" id="1.20.5.5270:FF:000002">
    <property type="entry name" value="Lon protease homolog"/>
    <property type="match status" value="1"/>
</dbReference>
<dbReference type="CDD" id="cd19500">
    <property type="entry name" value="RecA-like_Lon"/>
    <property type="match status" value="1"/>
</dbReference>
<keyword evidence="3 10" id="KW-0645">Protease</keyword>
<dbReference type="Gene3D" id="2.30.130.40">
    <property type="entry name" value="LON domain-like"/>
    <property type="match status" value="1"/>
</dbReference>
<dbReference type="InterPro" id="IPR027065">
    <property type="entry name" value="Lon_Prtase"/>
</dbReference>
<dbReference type="NCBIfam" id="TIGR00763">
    <property type="entry name" value="lon"/>
    <property type="match status" value="1"/>
</dbReference>
<feature type="active site" evidence="10 12">
    <location>
        <position position="701"/>
    </location>
</feature>
<keyword evidence="8 10" id="KW-0346">Stress response</keyword>
<dbReference type="PIRSF" id="PIRSF001174">
    <property type="entry name" value="Lon_proteas"/>
    <property type="match status" value="1"/>
</dbReference>
<comment type="induction">
    <text evidence="10">By heat shock.</text>
</comment>
<dbReference type="SMART" id="SM00382">
    <property type="entry name" value="AAA"/>
    <property type="match status" value="1"/>
</dbReference>
<reference evidence="18 19" key="1">
    <citation type="journal article" date="2016" name="Nat. Commun.">
        <title>Thousands of microbial genomes shed light on interconnected biogeochemical processes in an aquifer system.</title>
        <authorList>
            <person name="Anantharaman K."/>
            <person name="Brown C.T."/>
            <person name="Hug L.A."/>
            <person name="Sharon I."/>
            <person name="Castelle C.J."/>
            <person name="Probst A.J."/>
            <person name="Thomas B.C."/>
            <person name="Singh A."/>
            <person name="Wilkins M.J."/>
            <person name="Karaoz U."/>
            <person name="Brodie E.L."/>
            <person name="Williams K.H."/>
            <person name="Hubbard S.S."/>
            <person name="Banfield J.F."/>
        </authorList>
    </citation>
    <scope>NUCLEOTIDE SEQUENCE [LARGE SCALE GENOMIC DNA]</scope>
</reference>
<evidence type="ECO:0000256" key="14">
    <source>
        <dbReference type="PROSITE-ProRule" id="PRU01122"/>
    </source>
</evidence>
<comment type="subcellular location">
    <subcellularLocation>
        <location evidence="1 10 11">Cytoplasm</location>
    </subcellularLocation>
</comment>
<dbReference type="InterPro" id="IPR015947">
    <property type="entry name" value="PUA-like_sf"/>
</dbReference>
<feature type="active site" evidence="10 12">
    <location>
        <position position="744"/>
    </location>
</feature>
<name>A0A1F7Z5N6_9BACT</name>
<comment type="subunit">
    <text evidence="10 11">Homohexamer. Organized in a ring with a central cavity.</text>
</comment>
<dbReference type="PROSITE" id="PS51786">
    <property type="entry name" value="LON_PROTEOLYTIC"/>
    <property type="match status" value="1"/>
</dbReference>
<feature type="domain" description="Lon N-terminal" evidence="17">
    <location>
        <begin position="11"/>
        <end position="204"/>
    </location>
</feature>
<comment type="caution">
    <text evidence="18">The sequence shown here is derived from an EMBL/GenBank/DDBJ whole genome shotgun (WGS) entry which is preliminary data.</text>
</comment>
<evidence type="ECO:0000256" key="8">
    <source>
        <dbReference type="ARBA" id="ARBA00023016"/>
    </source>
</evidence>
<evidence type="ECO:0000256" key="3">
    <source>
        <dbReference type="ARBA" id="ARBA00022670"/>
    </source>
</evidence>
<dbReference type="GO" id="GO:0006515">
    <property type="term" value="P:protein quality control for misfolded or incompletely synthesized proteins"/>
    <property type="evidence" value="ECO:0007669"/>
    <property type="project" value="UniProtKB-UniRule"/>
</dbReference>
<evidence type="ECO:0000313" key="19">
    <source>
        <dbReference type="Proteomes" id="UP000177169"/>
    </source>
</evidence>
<feature type="domain" description="Lon proteolytic" evidence="16">
    <location>
        <begin position="614"/>
        <end position="795"/>
    </location>
</feature>
<evidence type="ECO:0000256" key="5">
    <source>
        <dbReference type="ARBA" id="ARBA00022801"/>
    </source>
</evidence>
<dbReference type="SUPFAM" id="SSF54211">
    <property type="entry name" value="Ribosomal protein S5 domain 2-like"/>
    <property type="match status" value="1"/>
</dbReference>
<dbReference type="Gene3D" id="1.10.8.60">
    <property type="match status" value="1"/>
</dbReference>
<keyword evidence="7 10" id="KW-0067">ATP-binding</keyword>
<protein>
    <recommendedName>
        <fullName evidence="10 11">Lon protease</fullName>
        <ecNumber evidence="10 11">3.4.21.53</ecNumber>
    </recommendedName>
    <alternativeName>
        <fullName evidence="10">ATP-dependent protease La</fullName>
    </alternativeName>
</protein>
<dbReference type="EC" id="3.4.21.53" evidence="10 11"/>
<dbReference type="PANTHER" id="PTHR10046">
    <property type="entry name" value="ATP DEPENDENT LON PROTEASE FAMILY MEMBER"/>
    <property type="match status" value="1"/>
</dbReference>
<dbReference type="InterPro" id="IPR027417">
    <property type="entry name" value="P-loop_NTPase"/>
</dbReference>
<dbReference type="SMART" id="SM00464">
    <property type="entry name" value="LON"/>
    <property type="match status" value="1"/>
</dbReference>
<accession>A0A1F7Z5N6</accession>
<keyword evidence="6 10" id="KW-0720">Serine protease</keyword>
<evidence type="ECO:0000256" key="9">
    <source>
        <dbReference type="ARBA" id="ARBA00050665"/>
    </source>
</evidence>
<dbReference type="GO" id="GO:0005737">
    <property type="term" value="C:cytoplasm"/>
    <property type="evidence" value="ECO:0007669"/>
    <property type="project" value="UniProtKB-SubCell"/>
</dbReference>
<feature type="binding site" evidence="10 13">
    <location>
        <begin position="378"/>
        <end position="385"/>
    </location>
    <ligand>
        <name>ATP</name>
        <dbReference type="ChEBI" id="CHEBI:30616"/>
    </ligand>
</feature>
<dbReference type="InterPro" id="IPR020568">
    <property type="entry name" value="Ribosomal_Su5_D2-typ_SF"/>
</dbReference>
<dbReference type="InterPro" id="IPR046336">
    <property type="entry name" value="Lon_prtase_N_sf"/>
</dbReference>
<dbReference type="InterPro" id="IPR008269">
    <property type="entry name" value="Lon_proteolytic"/>
</dbReference>
<evidence type="ECO:0000259" key="16">
    <source>
        <dbReference type="PROSITE" id="PS51786"/>
    </source>
</evidence>
<dbReference type="InterPro" id="IPR008268">
    <property type="entry name" value="Peptidase_S16_AS"/>
</dbReference>
<dbReference type="PRINTS" id="PR00830">
    <property type="entry name" value="ENDOLAPTASE"/>
</dbReference>
<comment type="similarity">
    <text evidence="10 11 14 15">Belongs to the peptidase S16 family.</text>
</comment>
<dbReference type="STRING" id="1802505.A3D01_06190"/>
<dbReference type="GO" id="GO:0043565">
    <property type="term" value="F:sequence-specific DNA binding"/>
    <property type="evidence" value="ECO:0007669"/>
    <property type="project" value="UniProtKB-UniRule"/>
</dbReference>
<dbReference type="Pfam" id="PF22667">
    <property type="entry name" value="Lon_lid"/>
    <property type="match status" value="1"/>
</dbReference>
<dbReference type="InterPro" id="IPR054594">
    <property type="entry name" value="Lon_lid"/>
</dbReference>
<dbReference type="Gene3D" id="1.20.5.5270">
    <property type="match status" value="1"/>
</dbReference>
<evidence type="ECO:0000256" key="1">
    <source>
        <dbReference type="ARBA" id="ARBA00004496"/>
    </source>
</evidence>